<accession>A0AAX6F830</accession>
<gene>
    <name evidence="2" type="ORF">M6B38_149880</name>
</gene>
<dbReference type="Proteomes" id="UP001140949">
    <property type="component" value="Unassembled WGS sequence"/>
</dbReference>
<reference evidence="2" key="2">
    <citation type="submission" date="2023-04" db="EMBL/GenBank/DDBJ databases">
        <authorList>
            <person name="Bruccoleri R.E."/>
            <person name="Oakeley E.J."/>
            <person name="Faust A.-M."/>
            <person name="Dessus-Babus S."/>
            <person name="Altorfer M."/>
            <person name="Burckhardt D."/>
            <person name="Oertli M."/>
            <person name="Naumann U."/>
            <person name="Petersen F."/>
            <person name="Wong J."/>
        </authorList>
    </citation>
    <scope>NUCLEOTIDE SEQUENCE</scope>
    <source>
        <strain evidence="2">GSM-AAB239-AS_SAM_17_03QT</strain>
        <tissue evidence="2">Leaf</tissue>
    </source>
</reference>
<feature type="signal peptide" evidence="1">
    <location>
        <begin position="1"/>
        <end position="20"/>
    </location>
</feature>
<reference evidence="2" key="1">
    <citation type="journal article" date="2023" name="GigaByte">
        <title>Genome assembly of the bearded iris, Iris pallida Lam.</title>
        <authorList>
            <person name="Bruccoleri R.E."/>
            <person name="Oakeley E.J."/>
            <person name="Faust A.M.E."/>
            <person name="Altorfer M."/>
            <person name="Dessus-Babus S."/>
            <person name="Burckhardt D."/>
            <person name="Oertli M."/>
            <person name="Naumann U."/>
            <person name="Petersen F."/>
            <person name="Wong J."/>
        </authorList>
    </citation>
    <scope>NUCLEOTIDE SEQUENCE</scope>
    <source>
        <strain evidence="2">GSM-AAB239-AS_SAM_17_03QT</strain>
    </source>
</reference>
<dbReference type="EMBL" id="JANAVB010031216">
    <property type="protein sequence ID" value="KAJ6812323.1"/>
    <property type="molecule type" value="Genomic_DNA"/>
</dbReference>
<evidence type="ECO:0000313" key="2">
    <source>
        <dbReference type="EMBL" id="KAJ6812323.1"/>
    </source>
</evidence>
<proteinExistence type="predicted"/>
<feature type="chain" id="PRO_5044027961" evidence="1">
    <location>
        <begin position="21"/>
        <end position="110"/>
    </location>
</feature>
<keyword evidence="1" id="KW-0732">Signal</keyword>
<sequence>MVTATFGFWSAVLGPTVVLAADGTVVETVDSGPIGSTAAAGEEGSLVAWLTGEIRRLAAGGVKWPVADTGSTSTPGPDGDGASGIVDVRSRRCLLRRCAMLERRHGSVRC</sequence>
<evidence type="ECO:0000256" key="1">
    <source>
        <dbReference type="SAM" id="SignalP"/>
    </source>
</evidence>
<protein>
    <submittedName>
        <fullName evidence="2">Basic proline-rich protein-like</fullName>
    </submittedName>
</protein>
<keyword evidence="3" id="KW-1185">Reference proteome</keyword>
<organism evidence="2 3">
    <name type="scientific">Iris pallida</name>
    <name type="common">Sweet iris</name>
    <dbReference type="NCBI Taxonomy" id="29817"/>
    <lineage>
        <taxon>Eukaryota</taxon>
        <taxon>Viridiplantae</taxon>
        <taxon>Streptophyta</taxon>
        <taxon>Embryophyta</taxon>
        <taxon>Tracheophyta</taxon>
        <taxon>Spermatophyta</taxon>
        <taxon>Magnoliopsida</taxon>
        <taxon>Liliopsida</taxon>
        <taxon>Asparagales</taxon>
        <taxon>Iridaceae</taxon>
        <taxon>Iridoideae</taxon>
        <taxon>Irideae</taxon>
        <taxon>Iris</taxon>
    </lineage>
</organism>
<dbReference type="AlphaFoldDB" id="A0AAX6F830"/>
<comment type="caution">
    <text evidence="2">The sequence shown here is derived from an EMBL/GenBank/DDBJ whole genome shotgun (WGS) entry which is preliminary data.</text>
</comment>
<name>A0AAX6F830_IRIPA</name>
<evidence type="ECO:0000313" key="3">
    <source>
        <dbReference type="Proteomes" id="UP001140949"/>
    </source>
</evidence>